<dbReference type="AlphaFoldDB" id="A0A6L2N2M9"/>
<reference evidence="1" key="1">
    <citation type="journal article" date="2019" name="Sci. Rep.">
        <title>Draft genome of Tanacetum cinerariifolium, the natural source of mosquito coil.</title>
        <authorList>
            <person name="Yamashiro T."/>
            <person name="Shiraishi A."/>
            <person name="Satake H."/>
            <person name="Nakayama K."/>
        </authorList>
    </citation>
    <scope>NUCLEOTIDE SEQUENCE</scope>
</reference>
<dbReference type="EMBL" id="BKCJ010008078">
    <property type="protein sequence ID" value="GEU80438.1"/>
    <property type="molecule type" value="Genomic_DNA"/>
</dbReference>
<name>A0A6L2N2M9_TANCI</name>
<feature type="non-terminal residue" evidence="1">
    <location>
        <position position="1"/>
    </location>
</feature>
<evidence type="ECO:0008006" key="2">
    <source>
        <dbReference type="Google" id="ProtNLM"/>
    </source>
</evidence>
<organism evidence="1">
    <name type="scientific">Tanacetum cinerariifolium</name>
    <name type="common">Dalmatian daisy</name>
    <name type="synonym">Chrysanthemum cinerariifolium</name>
    <dbReference type="NCBI Taxonomy" id="118510"/>
    <lineage>
        <taxon>Eukaryota</taxon>
        <taxon>Viridiplantae</taxon>
        <taxon>Streptophyta</taxon>
        <taxon>Embryophyta</taxon>
        <taxon>Tracheophyta</taxon>
        <taxon>Spermatophyta</taxon>
        <taxon>Magnoliopsida</taxon>
        <taxon>eudicotyledons</taxon>
        <taxon>Gunneridae</taxon>
        <taxon>Pentapetalae</taxon>
        <taxon>asterids</taxon>
        <taxon>campanulids</taxon>
        <taxon>Asterales</taxon>
        <taxon>Asteraceae</taxon>
        <taxon>Asteroideae</taxon>
        <taxon>Anthemideae</taxon>
        <taxon>Anthemidinae</taxon>
        <taxon>Tanacetum</taxon>
    </lineage>
</organism>
<evidence type="ECO:0000313" key="1">
    <source>
        <dbReference type="EMBL" id="GEU80438.1"/>
    </source>
</evidence>
<sequence>NGAYVGYNCSAQVLSFQTLPSFPQQYPCCENCGVLPEADHCQPLFNAHNDLLNSQNKITIAQNKLMEQLTSMCEMFGQFIQKKQEEKQIEEKQAANARYWKIPTCCDDDDDYNSAITPNKPVASLNMGDEHLDTILAMESDEFIKSCVENLVPNPSDDDQSLYDEDVPEKIFSNPLFEEEIIPMKIDQHHDNVESDLVESLRTHDSSLIISSKIDSLLNEFTGELTLLKSIPPRIDETDCDPEEDILLIEILLYDNSSPCPPEEFVSENSDAKIESFSSSPIPVEDSDSFMEEIDLSFNPDDPMPPGIEKDDYDFERDIPILEELLNNYSLSLPEKESFHFDIPSFSRPPAKPPDGNTGILNIKMTGDISEQMVPMPGLTTTRVSNQEKSPDHLSHQGLKAFQPSVECPMMIHGKNNPLLNVFLFHFYPS</sequence>
<proteinExistence type="predicted"/>
<protein>
    <recommendedName>
        <fullName evidence="2">Reverse transcriptase domain-containing protein</fullName>
    </recommendedName>
</protein>
<accession>A0A6L2N2M9</accession>
<gene>
    <name evidence="1" type="ORF">Tci_052416</name>
</gene>
<comment type="caution">
    <text evidence="1">The sequence shown here is derived from an EMBL/GenBank/DDBJ whole genome shotgun (WGS) entry which is preliminary data.</text>
</comment>